<dbReference type="EMBL" id="MN740041">
    <property type="protein sequence ID" value="QHT85232.1"/>
    <property type="molecule type" value="Genomic_DNA"/>
</dbReference>
<name>A0A6C0HXL4_9ZZZZ</name>
<proteinExistence type="predicted"/>
<evidence type="ECO:0000313" key="3">
    <source>
        <dbReference type="EMBL" id="QHT85232.1"/>
    </source>
</evidence>
<protein>
    <submittedName>
        <fullName evidence="3">Uncharacterized protein</fullName>
    </submittedName>
</protein>
<keyword evidence="1" id="KW-0175">Coiled coil</keyword>
<reference evidence="3" key="1">
    <citation type="journal article" date="2020" name="Nature">
        <title>Giant virus diversity and host interactions through global metagenomics.</title>
        <authorList>
            <person name="Schulz F."/>
            <person name="Roux S."/>
            <person name="Paez-Espino D."/>
            <person name="Jungbluth S."/>
            <person name="Walsh D.A."/>
            <person name="Denef V.J."/>
            <person name="McMahon K.D."/>
            <person name="Konstantinidis K.T."/>
            <person name="Eloe-Fadrosh E.A."/>
            <person name="Kyrpides N.C."/>
            <person name="Woyke T."/>
        </authorList>
    </citation>
    <scope>NUCLEOTIDE SEQUENCE</scope>
    <source>
        <strain evidence="3">GVMAG-M-3300023184-17</strain>
    </source>
</reference>
<evidence type="ECO:0000256" key="2">
    <source>
        <dbReference type="SAM" id="MobiDB-lite"/>
    </source>
</evidence>
<feature type="region of interest" description="Disordered" evidence="2">
    <location>
        <begin position="166"/>
        <end position="212"/>
    </location>
</feature>
<feature type="region of interest" description="Disordered" evidence="2">
    <location>
        <begin position="230"/>
        <end position="291"/>
    </location>
</feature>
<feature type="compositionally biased region" description="Basic and acidic residues" evidence="2">
    <location>
        <begin position="236"/>
        <end position="248"/>
    </location>
</feature>
<dbReference type="AlphaFoldDB" id="A0A6C0HXL4"/>
<accession>A0A6C0HXL4</accession>
<feature type="compositionally biased region" description="Polar residues" evidence="2">
    <location>
        <begin position="265"/>
        <end position="278"/>
    </location>
</feature>
<sequence length="501" mass="57838">MRTRRIRKRKTRKIRGGMIEFSTRTKRWIPGPLTRGIVYEYSNSEASFLNHLGVGNVKDHWFFNPENAVAYFKRLDPTDVLHHEVSKSEFDKVYLDMGIAINSLREAYAKRSLNDDDIAKLHEDIRALFTTEKMRVSHTDRTDALKDILDQLEVIFEEYTAKDKRLTPTLPTPAPRKTPLTFKALPQGDLPEYDDKGDGTGSLPPQISVHETPPTFDAQFKQLEKENAFAAEEPVTSEKAEKAETAAEKRRRRRAMQEATAEASIQKSASHRASTLESVDTEDERIRERGKKKGLEPETIERWVKINKITKNLPDYGLWDILSPLIGNIDDAVIDIKNPKKDAKRGNAAVILLLERAEREIDNVRTKIKDLIAQTQLLKDDQEREAMMIYNSELEEIDEALPDHEKYRQMEEIIGTWKRNVTISLRFQKMELLLSPELQTRIFKLKENFINVPPAFASKADFCNSKINQLIDAEPESPPHDVFERNLLMYIAKWESLLKVR</sequence>
<evidence type="ECO:0000256" key="1">
    <source>
        <dbReference type="SAM" id="Coils"/>
    </source>
</evidence>
<feature type="coiled-coil region" evidence="1">
    <location>
        <begin position="347"/>
        <end position="374"/>
    </location>
</feature>
<organism evidence="3">
    <name type="scientific">viral metagenome</name>
    <dbReference type="NCBI Taxonomy" id="1070528"/>
    <lineage>
        <taxon>unclassified sequences</taxon>
        <taxon>metagenomes</taxon>
        <taxon>organismal metagenomes</taxon>
    </lineage>
</organism>